<dbReference type="Gene3D" id="3.30.450.20">
    <property type="entry name" value="PAS domain"/>
    <property type="match status" value="3"/>
</dbReference>
<evidence type="ECO:0000256" key="1">
    <source>
        <dbReference type="ARBA" id="ARBA00004370"/>
    </source>
</evidence>
<dbReference type="SMART" id="SM00091">
    <property type="entry name" value="PAS"/>
    <property type="match status" value="1"/>
</dbReference>
<dbReference type="InterPro" id="IPR000014">
    <property type="entry name" value="PAS"/>
</dbReference>
<feature type="domain" description="PAS" evidence="11">
    <location>
        <begin position="333"/>
        <end position="403"/>
    </location>
</feature>
<evidence type="ECO:0000256" key="4">
    <source>
        <dbReference type="ARBA" id="ARBA00022679"/>
    </source>
</evidence>
<dbReference type="InterPro" id="IPR029151">
    <property type="entry name" value="Sensor-like_sf"/>
</dbReference>
<dbReference type="EC" id="2.7.7.65" evidence="2"/>
<evidence type="ECO:0000259" key="11">
    <source>
        <dbReference type="PROSITE" id="PS50112"/>
    </source>
</evidence>
<dbReference type="Pfam" id="PF22588">
    <property type="entry name" value="dCache_1_like"/>
    <property type="match status" value="1"/>
</dbReference>
<dbReference type="PANTHER" id="PTHR45138:SF9">
    <property type="entry name" value="DIGUANYLATE CYCLASE DGCM-RELATED"/>
    <property type="match status" value="1"/>
</dbReference>
<evidence type="ECO:0000259" key="13">
    <source>
        <dbReference type="PROSITE" id="PS50887"/>
    </source>
</evidence>
<keyword evidence="3" id="KW-0597">Phosphoprotein</keyword>
<keyword evidence="4" id="KW-0808">Transferase</keyword>
<evidence type="ECO:0000256" key="9">
    <source>
        <dbReference type="ARBA" id="ARBA00034247"/>
    </source>
</evidence>
<dbReference type="PANTHER" id="PTHR45138">
    <property type="entry name" value="REGULATORY COMPONENTS OF SENSORY TRANSDUCTION SYSTEM"/>
    <property type="match status" value="1"/>
</dbReference>
<dbReference type="RefSeq" id="WP_210291313.1">
    <property type="nucleotide sequence ID" value="NZ_JBGCBI010000001.1"/>
</dbReference>
<evidence type="ECO:0000256" key="8">
    <source>
        <dbReference type="ARBA" id="ARBA00023012"/>
    </source>
</evidence>
<evidence type="ECO:0000256" key="10">
    <source>
        <dbReference type="SAM" id="Phobius"/>
    </source>
</evidence>
<dbReference type="InterPro" id="IPR035965">
    <property type="entry name" value="PAS-like_dom_sf"/>
</dbReference>
<dbReference type="PROSITE" id="PS50113">
    <property type="entry name" value="PAC"/>
    <property type="match status" value="1"/>
</dbReference>
<dbReference type="InterPro" id="IPR000160">
    <property type="entry name" value="GGDEF_dom"/>
</dbReference>
<evidence type="ECO:0000256" key="5">
    <source>
        <dbReference type="ARBA" id="ARBA00022741"/>
    </source>
</evidence>
<dbReference type="SUPFAM" id="SSF55073">
    <property type="entry name" value="Nucleotide cyclase"/>
    <property type="match status" value="1"/>
</dbReference>
<feature type="domain" description="PAC" evidence="12">
    <location>
        <begin position="406"/>
        <end position="459"/>
    </location>
</feature>
<evidence type="ECO:0000256" key="3">
    <source>
        <dbReference type="ARBA" id="ARBA00022553"/>
    </source>
</evidence>
<comment type="catalytic activity">
    <reaction evidence="9">
        <text>2 GTP = 3',3'-c-di-GMP + 2 diphosphate</text>
        <dbReference type="Rhea" id="RHEA:24898"/>
        <dbReference type="ChEBI" id="CHEBI:33019"/>
        <dbReference type="ChEBI" id="CHEBI:37565"/>
        <dbReference type="ChEBI" id="CHEBI:58805"/>
        <dbReference type="EC" id="2.7.7.65"/>
    </reaction>
</comment>
<dbReference type="PROSITE" id="PS50887">
    <property type="entry name" value="GGDEF"/>
    <property type="match status" value="1"/>
</dbReference>
<dbReference type="InterPro" id="IPR054327">
    <property type="entry name" value="His-kinase-like_sensor"/>
</dbReference>
<proteinExistence type="predicted"/>
<dbReference type="PROSITE" id="PS50112">
    <property type="entry name" value="PAS"/>
    <property type="match status" value="1"/>
</dbReference>
<dbReference type="InterPro" id="IPR001610">
    <property type="entry name" value="PAC"/>
</dbReference>
<dbReference type="CDD" id="cd01949">
    <property type="entry name" value="GGDEF"/>
    <property type="match status" value="1"/>
</dbReference>
<evidence type="ECO:0000256" key="2">
    <source>
        <dbReference type="ARBA" id="ARBA00012528"/>
    </source>
</evidence>
<dbReference type="SUPFAM" id="SSF103190">
    <property type="entry name" value="Sensory domain-like"/>
    <property type="match status" value="1"/>
</dbReference>
<dbReference type="NCBIfam" id="TIGR00229">
    <property type="entry name" value="sensory_box"/>
    <property type="match status" value="1"/>
</dbReference>
<keyword evidence="10" id="KW-0472">Membrane</keyword>
<evidence type="ECO:0000256" key="7">
    <source>
        <dbReference type="ARBA" id="ARBA00022840"/>
    </source>
</evidence>
<dbReference type="CDD" id="cd12915">
    <property type="entry name" value="PDC2_DGC_like"/>
    <property type="match status" value="1"/>
</dbReference>
<evidence type="ECO:0000256" key="6">
    <source>
        <dbReference type="ARBA" id="ARBA00022777"/>
    </source>
</evidence>
<feature type="transmembrane region" description="Helical" evidence="10">
    <location>
        <begin position="22"/>
        <end position="46"/>
    </location>
</feature>
<dbReference type="InterPro" id="IPR050469">
    <property type="entry name" value="Diguanylate_Cyclase"/>
</dbReference>
<keyword evidence="7" id="KW-0067">ATP-binding</keyword>
<accession>A0ABV4F8Q6</accession>
<dbReference type="Proteomes" id="UP001565471">
    <property type="component" value="Unassembled WGS sequence"/>
</dbReference>
<keyword evidence="15" id="KW-1185">Reference proteome</keyword>
<feature type="transmembrane region" description="Helical" evidence="10">
    <location>
        <begin position="299"/>
        <end position="321"/>
    </location>
</feature>
<dbReference type="Pfam" id="PF00990">
    <property type="entry name" value="GGDEF"/>
    <property type="match status" value="1"/>
</dbReference>
<dbReference type="CDD" id="cd12914">
    <property type="entry name" value="PDC1_DGC_like"/>
    <property type="match status" value="1"/>
</dbReference>
<gene>
    <name evidence="14" type="ORF">ABIF29_006639</name>
</gene>
<keyword evidence="10" id="KW-0812">Transmembrane</keyword>
<dbReference type="InterPro" id="IPR000700">
    <property type="entry name" value="PAS-assoc_C"/>
</dbReference>
<evidence type="ECO:0000313" key="14">
    <source>
        <dbReference type="EMBL" id="MEY9319840.1"/>
    </source>
</evidence>
<dbReference type="SUPFAM" id="SSF55785">
    <property type="entry name" value="PYP-like sensor domain (PAS domain)"/>
    <property type="match status" value="1"/>
</dbReference>
<dbReference type="CDD" id="cd00130">
    <property type="entry name" value="PAS"/>
    <property type="match status" value="1"/>
</dbReference>
<dbReference type="Gene3D" id="3.30.70.270">
    <property type="match status" value="1"/>
</dbReference>
<reference evidence="14 15" key="1">
    <citation type="submission" date="2024-07" db="EMBL/GenBank/DDBJ databases">
        <title>Genomic Encyclopedia of Type Strains, Phase V (KMG-V): Genome sequencing to study the core and pangenomes of soil and plant-associated prokaryotes.</title>
        <authorList>
            <person name="Whitman W."/>
        </authorList>
    </citation>
    <scope>NUCLEOTIDE SEQUENCE [LARGE SCALE GENOMIC DNA]</scope>
    <source>
        <strain evidence="14 15">USDA 415</strain>
    </source>
</reference>
<evidence type="ECO:0000313" key="15">
    <source>
        <dbReference type="Proteomes" id="UP001565471"/>
    </source>
</evidence>
<protein>
    <recommendedName>
        <fullName evidence="2">diguanylate cyclase</fullName>
        <ecNumber evidence="2">2.7.7.65</ecNumber>
    </recommendedName>
</protein>
<name>A0ABV4F8Q6_BRAEL</name>
<dbReference type="Pfam" id="PF13426">
    <property type="entry name" value="PAS_9"/>
    <property type="match status" value="1"/>
</dbReference>
<dbReference type="InterPro" id="IPR043128">
    <property type="entry name" value="Rev_trsase/Diguanyl_cyclase"/>
</dbReference>
<dbReference type="SMART" id="SM00086">
    <property type="entry name" value="PAC"/>
    <property type="match status" value="1"/>
</dbReference>
<sequence length="643" mass="70717">MQQHAPVDPIDVPDSPAKLPKLFSPTAIVAAVVAAMSIFVLGLLIWKAVEARTTALAQGERDIRNLTHSLAEHASHSVQAIDVAMNAMVDLLKYQKPRVDRFNAALRKTADALPQIKEIGVIDPDGNRIYSSAAELPAHNNADRGYFIGHRDSTDASLHISEPLQSRLTGQPTIVLSRRVTREDGSFGGVLFATIETSYFDNFYQAFKFGPHAGITLLRLDGIVLAHWPAGKWNKEVSAAFKAKIEQDRTGYTKTTSPFDGRVKYLGFERASQYPIVVTVALPEAQVLAAWHDDLRNDLLVAIILMGSVILFAILLGKEFAKRTKVARMLREREARYRLLADNIADVVILLDRNGRFLFVSQSVETILGRNPDDLIGKSCFEFVHSDHLADVARATSELTNWTTTKTVEFKTFRADGSEVWVEINFKLAGAAEDHHAIEVVGVLRDVTERRKMEDELNALNIRLSELATTDGLTTLANRRSFDSALPREFRDREQISLIMLDIDHFKGFNDTQGHQAGDECLRRVARVIADATTNTTALAARYGGEEFAIILPGVGEQDALKVAEAMRLTVRSLAIANPAARRGVVSISLGIASRSAATASETELLGRADLALYEAKRSGRDRTVLASSLAGDNHSAGRKQYA</sequence>
<keyword evidence="5" id="KW-0547">Nucleotide-binding</keyword>
<dbReference type="EMBL" id="JBGBZA010000002">
    <property type="protein sequence ID" value="MEY9319840.1"/>
    <property type="molecule type" value="Genomic_DNA"/>
</dbReference>
<dbReference type="NCBIfam" id="TIGR00254">
    <property type="entry name" value="GGDEF"/>
    <property type="match status" value="1"/>
</dbReference>
<feature type="domain" description="GGDEF" evidence="13">
    <location>
        <begin position="494"/>
        <end position="629"/>
    </location>
</feature>
<dbReference type="SMART" id="SM00267">
    <property type="entry name" value="GGDEF"/>
    <property type="match status" value="1"/>
</dbReference>
<keyword evidence="6" id="KW-0418">Kinase</keyword>
<evidence type="ECO:0000259" key="12">
    <source>
        <dbReference type="PROSITE" id="PS50113"/>
    </source>
</evidence>
<dbReference type="InterPro" id="IPR029787">
    <property type="entry name" value="Nucleotide_cyclase"/>
</dbReference>
<organism evidence="14 15">
    <name type="scientific">Bradyrhizobium elkanii</name>
    <dbReference type="NCBI Taxonomy" id="29448"/>
    <lineage>
        <taxon>Bacteria</taxon>
        <taxon>Pseudomonadati</taxon>
        <taxon>Pseudomonadota</taxon>
        <taxon>Alphaproteobacteria</taxon>
        <taxon>Hyphomicrobiales</taxon>
        <taxon>Nitrobacteraceae</taxon>
        <taxon>Bradyrhizobium</taxon>
    </lineage>
</organism>
<keyword evidence="8" id="KW-0902">Two-component regulatory system</keyword>
<comment type="subcellular location">
    <subcellularLocation>
        <location evidence="1">Membrane</location>
    </subcellularLocation>
</comment>
<comment type="caution">
    <text evidence="14">The sequence shown here is derived from an EMBL/GenBank/DDBJ whole genome shotgun (WGS) entry which is preliminary data.</text>
</comment>
<keyword evidence="10" id="KW-1133">Transmembrane helix</keyword>